<comment type="caution">
    <text evidence="2">The sequence shown here is derived from an EMBL/GenBank/DDBJ whole genome shotgun (WGS) entry which is preliminary data.</text>
</comment>
<proteinExistence type="predicted"/>
<sequence>MARKARCKMFLIDKEKNEAISINKKTFQELDFKERKHLQEWICKNTDMLGERLLIIQKEFSGFDDTKERLDLLAVDENGNLVIIENKLDDSGRDVVWQALKYASYCSGLSKADIKDIFQKYLELQGSCELAEKVLSEFLGVEDFSEVEINSEDQRIILIAANFRKEVTSTVMWLLEHNVKIKCIKVTPYELRNQVLIDTEQIIPIKDAEDYLIKIANKKQEELVNKEKKQNRHTVRLKFWNQLLNVMNEKSDLFKNISPSKENWISCGCGYSGLAYEFVVTSNYARVNLLISKLTQEENKQIFDKVITYKKKIECSFGDELDWQRLDEKKASRIAYYLNDVNLFDEENWDRMIGFMTDNMVKLDRAMKSVLSEVFNKSYFNQ</sequence>
<dbReference type="EMBL" id="SMAL01000005">
    <property type="protein sequence ID" value="TCT14562.1"/>
    <property type="molecule type" value="Genomic_DNA"/>
</dbReference>
<protein>
    <submittedName>
        <fullName evidence="2">Uncharacterized protein DUF91</fullName>
    </submittedName>
</protein>
<dbReference type="Pfam" id="PF14088">
    <property type="entry name" value="DUF4268"/>
    <property type="match status" value="1"/>
</dbReference>
<dbReference type="Gene3D" id="3.40.1350.10">
    <property type="match status" value="1"/>
</dbReference>
<dbReference type="InterPro" id="IPR011856">
    <property type="entry name" value="tRNA_endonuc-like_dom_sf"/>
</dbReference>
<keyword evidence="3" id="KW-1185">Reference proteome</keyword>
<dbReference type="GO" id="GO:0003676">
    <property type="term" value="F:nucleic acid binding"/>
    <property type="evidence" value="ECO:0007669"/>
    <property type="project" value="InterPro"/>
</dbReference>
<dbReference type="InterPro" id="IPR025364">
    <property type="entry name" value="DUF4268"/>
</dbReference>
<dbReference type="AlphaFoldDB" id="A0A4R3MN08"/>
<organism evidence="2 3">
    <name type="scientific">Natranaerovirga pectinivora</name>
    <dbReference type="NCBI Taxonomy" id="682400"/>
    <lineage>
        <taxon>Bacteria</taxon>
        <taxon>Bacillati</taxon>
        <taxon>Bacillota</taxon>
        <taxon>Clostridia</taxon>
        <taxon>Lachnospirales</taxon>
        <taxon>Natranaerovirgaceae</taxon>
        <taxon>Natranaerovirga</taxon>
    </lineage>
</organism>
<gene>
    <name evidence="2" type="ORF">EDC18_10543</name>
</gene>
<reference evidence="2 3" key="1">
    <citation type="submission" date="2019-03" db="EMBL/GenBank/DDBJ databases">
        <title>Genomic Encyclopedia of Type Strains, Phase IV (KMG-IV): sequencing the most valuable type-strain genomes for metagenomic binning, comparative biology and taxonomic classification.</title>
        <authorList>
            <person name="Goeker M."/>
        </authorList>
    </citation>
    <scope>NUCLEOTIDE SEQUENCE [LARGE SCALE GENOMIC DNA]</scope>
    <source>
        <strain evidence="2 3">DSM 24629</strain>
    </source>
</reference>
<evidence type="ECO:0000259" key="1">
    <source>
        <dbReference type="Pfam" id="PF14088"/>
    </source>
</evidence>
<feature type="domain" description="DUF4268" evidence="1">
    <location>
        <begin position="235"/>
        <end position="369"/>
    </location>
</feature>
<dbReference type="RefSeq" id="WP_207669184.1">
    <property type="nucleotide sequence ID" value="NZ_SMAL01000005.1"/>
</dbReference>
<evidence type="ECO:0000313" key="3">
    <source>
        <dbReference type="Proteomes" id="UP000294902"/>
    </source>
</evidence>
<accession>A0A4R3MN08</accession>
<name>A0A4R3MN08_9FIRM</name>
<dbReference type="Proteomes" id="UP000294902">
    <property type="component" value="Unassembled WGS sequence"/>
</dbReference>
<evidence type="ECO:0000313" key="2">
    <source>
        <dbReference type="EMBL" id="TCT14562.1"/>
    </source>
</evidence>